<organism evidence="1 2">
    <name type="scientific">Trichomonas vaginalis (strain ATCC PRA-98 / G3)</name>
    <dbReference type="NCBI Taxonomy" id="412133"/>
    <lineage>
        <taxon>Eukaryota</taxon>
        <taxon>Metamonada</taxon>
        <taxon>Parabasalia</taxon>
        <taxon>Trichomonadida</taxon>
        <taxon>Trichomonadidae</taxon>
        <taxon>Trichomonas</taxon>
    </lineage>
</organism>
<gene>
    <name evidence="1" type="ORF">TVAG_433480</name>
</gene>
<dbReference type="Proteomes" id="UP000001542">
    <property type="component" value="Unassembled WGS sequence"/>
</dbReference>
<evidence type="ECO:0000313" key="1">
    <source>
        <dbReference type="EMBL" id="EAX94940.1"/>
    </source>
</evidence>
<dbReference type="EMBL" id="DS113830">
    <property type="protein sequence ID" value="EAX94940.1"/>
    <property type="molecule type" value="Genomic_DNA"/>
</dbReference>
<dbReference type="RefSeq" id="XP_001307870.1">
    <property type="nucleotide sequence ID" value="XM_001307869.1"/>
</dbReference>
<name>A2FJH0_TRIV3</name>
<reference evidence="1" key="1">
    <citation type="submission" date="2006-10" db="EMBL/GenBank/DDBJ databases">
        <authorList>
            <person name="Amadeo P."/>
            <person name="Zhao Q."/>
            <person name="Wortman J."/>
            <person name="Fraser-Liggett C."/>
            <person name="Carlton J."/>
        </authorList>
    </citation>
    <scope>NUCLEOTIDE SEQUENCE</scope>
    <source>
        <strain evidence="1">G3</strain>
    </source>
</reference>
<sequence>MYQPQQTKAKIQLSEPKTIIDYQDNLPKENPKTRDLSPGTLEAMLNAELDHFIKVESEIGQVAEIVGNVKVADHEQQVAQAIVYNEDEDDSKEMEELDALDNEIARLEEILAYKLQLKKQQDEEYYSYGYYSDYSDDGN</sequence>
<dbReference type="OrthoDB" id="10546140at2759"/>
<dbReference type="SMR" id="A2FJH0"/>
<dbReference type="VEuPathDB" id="TrichDB:TVAGG3_0106800"/>
<dbReference type="AlphaFoldDB" id="A2FJH0"/>
<protein>
    <submittedName>
        <fullName evidence="1">Uncharacterized protein</fullName>
    </submittedName>
</protein>
<accession>A2FJH0</accession>
<dbReference type="KEGG" id="tva:4752685"/>
<proteinExistence type="predicted"/>
<keyword evidence="2" id="KW-1185">Reference proteome</keyword>
<dbReference type="InParanoid" id="A2FJH0"/>
<reference evidence="1" key="2">
    <citation type="journal article" date="2007" name="Science">
        <title>Draft genome sequence of the sexually transmitted pathogen Trichomonas vaginalis.</title>
        <authorList>
            <person name="Carlton J.M."/>
            <person name="Hirt R.P."/>
            <person name="Silva J.C."/>
            <person name="Delcher A.L."/>
            <person name="Schatz M."/>
            <person name="Zhao Q."/>
            <person name="Wortman J.R."/>
            <person name="Bidwell S.L."/>
            <person name="Alsmark U.C.M."/>
            <person name="Besteiro S."/>
            <person name="Sicheritz-Ponten T."/>
            <person name="Noel C.J."/>
            <person name="Dacks J.B."/>
            <person name="Foster P.G."/>
            <person name="Simillion C."/>
            <person name="Van de Peer Y."/>
            <person name="Miranda-Saavedra D."/>
            <person name="Barton G.J."/>
            <person name="Westrop G.D."/>
            <person name="Mueller S."/>
            <person name="Dessi D."/>
            <person name="Fiori P.L."/>
            <person name="Ren Q."/>
            <person name="Paulsen I."/>
            <person name="Zhang H."/>
            <person name="Bastida-Corcuera F.D."/>
            <person name="Simoes-Barbosa A."/>
            <person name="Brown M.T."/>
            <person name="Hayes R.D."/>
            <person name="Mukherjee M."/>
            <person name="Okumura C.Y."/>
            <person name="Schneider R."/>
            <person name="Smith A.J."/>
            <person name="Vanacova S."/>
            <person name="Villalvazo M."/>
            <person name="Haas B.J."/>
            <person name="Pertea M."/>
            <person name="Feldblyum T.V."/>
            <person name="Utterback T.R."/>
            <person name="Shu C.L."/>
            <person name="Osoegawa K."/>
            <person name="de Jong P.J."/>
            <person name="Hrdy I."/>
            <person name="Horvathova L."/>
            <person name="Zubacova Z."/>
            <person name="Dolezal P."/>
            <person name="Malik S.B."/>
            <person name="Logsdon J.M. Jr."/>
            <person name="Henze K."/>
            <person name="Gupta A."/>
            <person name="Wang C.C."/>
            <person name="Dunne R.L."/>
            <person name="Upcroft J.A."/>
            <person name="Upcroft P."/>
            <person name="White O."/>
            <person name="Salzberg S.L."/>
            <person name="Tang P."/>
            <person name="Chiu C.-H."/>
            <person name="Lee Y.-S."/>
            <person name="Embley T.M."/>
            <person name="Coombs G.H."/>
            <person name="Mottram J.C."/>
            <person name="Tachezy J."/>
            <person name="Fraser-Liggett C.M."/>
            <person name="Johnson P.J."/>
        </authorList>
    </citation>
    <scope>NUCLEOTIDE SEQUENCE [LARGE SCALE GENOMIC DNA]</scope>
    <source>
        <strain evidence="1">G3</strain>
    </source>
</reference>
<evidence type="ECO:0000313" key="2">
    <source>
        <dbReference type="Proteomes" id="UP000001542"/>
    </source>
</evidence>
<dbReference type="VEuPathDB" id="TrichDB:TVAG_433480"/>